<reference evidence="1" key="1">
    <citation type="submission" date="2022-06" db="EMBL/GenBank/DDBJ databases">
        <title>Phylogenomic reconstructions and comparative analyses of Kickxellomycotina fungi.</title>
        <authorList>
            <person name="Reynolds N.K."/>
            <person name="Stajich J.E."/>
            <person name="Barry K."/>
            <person name="Grigoriev I.V."/>
            <person name="Crous P."/>
            <person name="Smith M.E."/>
        </authorList>
    </citation>
    <scope>NUCLEOTIDE SEQUENCE</scope>
    <source>
        <strain evidence="1">RSA 2271</strain>
    </source>
</reference>
<feature type="non-terminal residue" evidence="1">
    <location>
        <position position="1"/>
    </location>
</feature>
<organism evidence="1 2">
    <name type="scientific">Spiromyces aspiralis</name>
    <dbReference type="NCBI Taxonomy" id="68401"/>
    <lineage>
        <taxon>Eukaryota</taxon>
        <taxon>Fungi</taxon>
        <taxon>Fungi incertae sedis</taxon>
        <taxon>Zoopagomycota</taxon>
        <taxon>Kickxellomycotina</taxon>
        <taxon>Kickxellomycetes</taxon>
        <taxon>Kickxellales</taxon>
        <taxon>Kickxellaceae</taxon>
        <taxon>Spiromyces</taxon>
    </lineage>
</organism>
<evidence type="ECO:0000313" key="2">
    <source>
        <dbReference type="Proteomes" id="UP001145114"/>
    </source>
</evidence>
<protein>
    <submittedName>
        <fullName evidence="1">Uncharacterized protein</fullName>
    </submittedName>
</protein>
<evidence type="ECO:0000313" key="1">
    <source>
        <dbReference type="EMBL" id="KAJ1676751.1"/>
    </source>
</evidence>
<sequence>EEELNIQDALDDLLIQGLNINHLDIFLNSFLTIVNCLNKQETTKITLLLKAVLISICEKVIMSYKEEIKMLDEAIQ</sequence>
<gene>
    <name evidence="1" type="ORF">EV182_007570</name>
</gene>
<accession>A0ACC1HN35</accession>
<dbReference type="Proteomes" id="UP001145114">
    <property type="component" value="Unassembled WGS sequence"/>
</dbReference>
<comment type="caution">
    <text evidence="1">The sequence shown here is derived from an EMBL/GenBank/DDBJ whole genome shotgun (WGS) entry which is preliminary data.</text>
</comment>
<dbReference type="EMBL" id="JAMZIH010003554">
    <property type="protein sequence ID" value="KAJ1676751.1"/>
    <property type="molecule type" value="Genomic_DNA"/>
</dbReference>
<proteinExistence type="predicted"/>
<keyword evidence="2" id="KW-1185">Reference proteome</keyword>
<feature type="non-terminal residue" evidence="1">
    <location>
        <position position="76"/>
    </location>
</feature>
<name>A0ACC1HN35_9FUNG</name>